<keyword evidence="1" id="KW-0472">Membrane</keyword>
<feature type="transmembrane region" description="Helical" evidence="1">
    <location>
        <begin position="81"/>
        <end position="100"/>
    </location>
</feature>
<keyword evidence="1" id="KW-0812">Transmembrane</keyword>
<dbReference type="AlphaFoldDB" id="A0A2A7MH62"/>
<dbReference type="RefSeq" id="WP_058295208.1">
    <property type="nucleotide sequence ID" value="NZ_CAMRXB010000051.1"/>
</dbReference>
<reference evidence="3 4" key="1">
    <citation type="submission" date="2017-10" db="EMBL/GenBank/DDBJ databases">
        <title>Effective Description of Clostridium neonatale sp. nov. linked to necrotizing enterocolitis in neonates and a clarification of species assignable to the genus Clostridium (Prazmowski 1880) emend. Lawson and Rainey 2016.</title>
        <authorList>
            <person name="Bernard K."/>
            <person name="Burdz T."/>
            <person name="Wiebe D."/>
            <person name="Balcewich B."/>
            <person name="Alfa M."/>
            <person name="Bernier A.-M."/>
        </authorList>
    </citation>
    <scope>NUCLEOTIDE SEQUENCE [LARGE SCALE GENOMIC DNA]</scope>
    <source>
        <strain evidence="3 4">LCDC99A005</strain>
    </source>
</reference>
<proteinExistence type="predicted"/>
<feature type="transmembrane region" description="Helical" evidence="1">
    <location>
        <begin position="31"/>
        <end position="50"/>
    </location>
</feature>
<name>A0A2A7MH62_9CLOT</name>
<feature type="transmembrane region" description="Helical" evidence="1">
    <location>
        <begin position="57"/>
        <end position="75"/>
    </location>
</feature>
<dbReference type="Proteomes" id="UP001189143">
    <property type="component" value="Unassembled WGS sequence"/>
</dbReference>
<feature type="transmembrane region" description="Helical" evidence="1">
    <location>
        <begin position="7"/>
        <end position="25"/>
    </location>
</feature>
<evidence type="ECO:0000313" key="2">
    <source>
        <dbReference type="EMBL" id="CAI3538978.1"/>
    </source>
</evidence>
<protein>
    <submittedName>
        <fullName evidence="2">Membrane protein</fullName>
    </submittedName>
</protein>
<evidence type="ECO:0000313" key="3">
    <source>
        <dbReference type="EMBL" id="PEG31044.1"/>
    </source>
</evidence>
<dbReference type="STRING" id="137838.GCA_001458595_02423"/>
<organism evidence="3 4">
    <name type="scientific">Clostridium neonatale</name>
    <dbReference type="NCBI Taxonomy" id="137838"/>
    <lineage>
        <taxon>Bacteria</taxon>
        <taxon>Bacillati</taxon>
        <taxon>Bacillota</taxon>
        <taxon>Clostridia</taxon>
        <taxon>Eubacteriales</taxon>
        <taxon>Clostridiaceae</taxon>
        <taxon>Clostridium</taxon>
    </lineage>
</organism>
<dbReference type="OrthoDB" id="1938293at2"/>
<gene>
    <name evidence="2" type="ORF">CNEO2_100018</name>
    <name evidence="3" type="ORF">CQ394_04785</name>
</gene>
<evidence type="ECO:0000313" key="4">
    <source>
        <dbReference type="Proteomes" id="UP000220840"/>
    </source>
</evidence>
<dbReference type="EMBL" id="PDCJ01000001">
    <property type="protein sequence ID" value="PEG31044.1"/>
    <property type="molecule type" value="Genomic_DNA"/>
</dbReference>
<evidence type="ECO:0000256" key="1">
    <source>
        <dbReference type="SAM" id="Phobius"/>
    </source>
</evidence>
<comment type="caution">
    <text evidence="3">The sequence shown here is derived from an EMBL/GenBank/DDBJ whole genome shotgun (WGS) entry which is preliminary data.</text>
</comment>
<dbReference type="InterPro" id="IPR052712">
    <property type="entry name" value="Acid_resist_chaperone_HdeD"/>
</dbReference>
<keyword evidence="1" id="KW-1133">Transmembrane helix</keyword>
<dbReference type="Pfam" id="PF03729">
    <property type="entry name" value="DUF308"/>
    <property type="match status" value="2"/>
</dbReference>
<dbReference type="PANTHER" id="PTHR34989:SF1">
    <property type="entry name" value="PROTEIN HDED"/>
    <property type="match status" value="1"/>
</dbReference>
<sequence length="158" mass="17389">MVKFLEKMFIVEGILFGIIGLLFIFNPTSSLITLTNITGILVIALGIVSLFKQPRSIVVGIVNIIFGIGLISMPVQSINLIIAFYGAWSTVKGIYLLIVALKQSGYRDTFNIVYSCLIIILGVLILFNPIVSFVSIPYIIGTYFLISAVCELYIGFKI</sequence>
<dbReference type="InterPro" id="IPR005325">
    <property type="entry name" value="DUF308_memb"/>
</dbReference>
<dbReference type="EMBL" id="CAMTCP010000011">
    <property type="protein sequence ID" value="CAI3538978.1"/>
    <property type="molecule type" value="Genomic_DNA"/>
</dbReference>
<keyword evidence="4" id="KW-1185">Reference proteome</keyword>
<feature type="transmembrane region" description="Helical" evidence="1">
    <location>
        <begin position="112"/>
        <end position="130"/>
    </location>
</feature>
<dbReference type="Proteomes" id="UP000220840">
    <property type="component" value="Unassembled WGS sequence"/>
</dbReference>
<dbReference type="GO" id="GO:0005886">
    <property type="term" value="C:plasma membrane"/>
    <property type="evidence" value="ECO:0007669"/>
    <property type="project" value="TreeGrafter"/>
</dbReference>
<reference evidence="2" key="2">
    <citation type="submission" date="2022-10" db="EMBL/GenBank/DDBJ databases">
        <authorList>
            <person name="Aires J."/>
            <person name="Mesa V."/>
        </authorList>
    </citation>
    <scope>NUCLEOTIDE SEQUENCE</scope>
    <source>
        <strain evidence="2">Clostridium neonatale JD116</strain>
    </source>
</reference>
<feature type="transmembrane region" description="Helical" evidence="1">
    <location>
        <begin position="136"/>
        <end position="156"/>
    </location>
</feature>
<dbReference type="PANTHER" id="PTHR34989">
    <property type="entry name" value="PROTEIN HDED"/>
    <property type="match status" value="1"/>
</dbReference>
<accession>A0A2A7MH62</accession>